<feature type="region of interest" description="Disordered" evidence="1">
    <location>
        <begin position="178"/>
        <end position="203"/>
    </location>
</feature>
<sequence length="203" mass="23800">MHLDFLILLIREDIQSTVSQRTVSNVKRKVGLQRNAKEKIKFDRKRPAATPSTVLKVIQQIDVEDPPTQHSTAQSCHISQSTNFVLRKKRKAQKLSSLNIEKRYQRAYRLYRRSANYRYENFVTNGTEGKAKVCYVKKIDPDYEGMIIQQDSSRPKDYYINHILRPFLSPGRPRLFPGTDKTKMVFHHDNPPRHTSKRKPSDF</sequence>
<name>A0A815KFM5_ADIRI</name>
<evidence type="ECO:0000256" key="1">
    <source>
        <dbReference type="SAM" id="MobiDB-lite"/>
    </source>
</evidence>
<organism evidence="2 3">
    <name type="scientific">Adineta ricciae</name>
    <name type="common">Rotifer</name>
    <dbReference type="NCBI Taxonomy" id="249248"/>
    <lineage>
        <taxon>Eukaryota</taxon>
        <taxon>Metazoa</taxon>
        <taxon>Spiralia</taxon>
        <taxon>Gnathifera</taxon>
        <taxon>Rotifera</taxon>
        <taxon>Eurotatoria</taxon>
        <taxon>Bdelloidea</taxon>
        <taxon>Adinetida</taxon>
        <taxon>Adinetidae</taxon>
        <taxon>Adineta</taxon>
    </lineage>
</organism>
<keyword evidence="3" id="KW-1185">Reference proteome</keyword>
<comment type="caution">
    <text evidence="2">The sequence shown here is derived from an EMBL/GenBank/DDBJ whole genome shotgun (WGS) entry which is preliminary data.</text>
</comment>
<gene>
    <name evidence="2" type="ORF">XAT740_LOCUS33506</name>
</gene>
<accession>A0A815KFM5</accession>
<reference evidence="2" key="1">
    <citation type="submission" date="2021-02" db="EMBL/GenBank/DDBJ databases">
        <authorList>
            <person name="Nowell W R."/>
        </authorList>
    </citation>
    <scope>NUCLEOTIDE SEQUENCE</scope>
</reference>
<feature type="compositionally biased region" description="Basic and acidic residues" evidence="1">
    <location>
        <begin position="180"/>
        <end position="192"/>
    </location>
</feature>
<protein>
    <submittedName>
        <fullName evidence="2">Uncharacterized protein</fullName>
    </submittedName>
</protein>
<dbReference type="Proteomes" id="UP000663828">
    <property type="component" value="Unassembled WGS sequence"/>
</dbReference>
<dbReference type="AlphaFoldDB" id="A0A815KFM5"/>
<proteinExistence type="predicted"/>
<dbReference type="EMBL" id="CAJNOR010003203">
    <property type="protein sequence ID" value="CAF1389194.1"/>
    <property type="molecule type" value="Genomic_DNA"/>
</dbReference>
<evidence type="ECO:0000313" key="2">
    <source>
        <dbReference type="EMBL" id="CAF1389194.1"/>
    </source>
</evidence>
<evidence type="ECO:0000313" key="3">
    <source>
        <dbReference type="Proteomes" id="UP000663828"/>
    </source>
</evidence>
<feature type="compositionally biased region" description="Basic residues" evidence="1">
    <location>
        <begin position="194"/>
        <end position="203"/>
    </location>
</feature>